<keyword evidence="3" id="KW-1185">Reference proteome</keyword>
<feature type="chain" id="PRO_5003655204" evidence="1">
    <location>
        <begin position="24"/>
        <end position="268"/>
    </location>
</feature>
<sequence>MHKTTRLRALAWFGALLAGSASAHDLWLVPTSDDSGVIAEIGYGHDFPARGSEPVAPGMFSAPVLSDGKTTITLQATDQPYVYRHQGALADATYLMTSATAPAYWSETASGWEKTDKTGRSDIKQCLFVKKFTKAVLNTAAQPSAQITGSAQGQQLEIIPREGLLSRDQELAFAVQLDGKPLAGAQVTVNSAEYVQQQIAQARAQDKDNPHPKIAAQFSGKTDASGVVVFSDVGAGFWLAHVGHKSPYPESARCDTQSLAATLTFNRR</sequence>
<feature type="signal peptide" evidence="1">
    <location>
        <begin position="1"/>
        <end position="23"/>
    </location>
</feature>
<keyword evidence="1" id="KW-0732">Signal</keyword>
<dbReference type="InterPro" id="IPR019613">
    <property type="entry name" value="DUF4198"/>
</dbReference>
<accession>K6VBG4</accession>
<dbReference type="KEGG" id="ebt:EBL_c27800"/>
<evidence type="ECO:0000313" key="3">
    <source>
        <dbReference type="Proteomes" id="UP000001955"/>
    </source>
</evidence>
<dbReference type="STRING" id="630626.EBL_c27800"/>
<evidence type="ECO:0000313" key="2">
    <source>
        <dbReference type="EMBL" id="AFJ47851.1"/>
    </source>
</evidence>
<protein>
    <submittedName>
        <fullName evidence="2">Conserved hypothetical membrane protein</fullName>
    </submittedName>
</protein>
<proteinExistence type="predicted"/>
<dbReference type="OrthoDB" id="3034796at2"/>
<evidence type="ECO:0000256" key="1">
    <source>
        <dbReference type="SAM" id="SignalP"/>
    </source>
</evidence>
<dbReference type="Proteomes" id="UP000001955">
    <property type="component" value="Chromosome"/>
</dbReference>
<gene>
    <name evidence="2" type="ordered locus">EBL_c27800</name>
</gene>
<dbReference type="Pfam" id="PF10670">
    <property type="entry name" value="DUF4198"/>
    <property type="match status" value="1"/>
</dbReference>
<dbReference type="EMBL" id="CP001560">
    <property type="protein sequence ID" value="AFJ47851.1"/>
    <property type="molecule type" value="Genomic_DNA"/>
</dbReference>
<dbReference type="RefSeq" id="WP_002439089.1">
    <property type="nucleotide sequence ID" value="NC_017910.1"/>
</dbReference>
<name>I2BBE7_SHIBC</name>
<dbReference type="eggNOG" id="COG5266">
    <property type="taxonomic scope" value="Bacteria"/>
</dbReference>
<dbReference type="AlphaFoldDB" id="I2BBE7"/>
<reference evidence="2 3" key="1">
    <citation type="journal article" date="2012" name="J. Bacteriol.">
        <title>Complete genome sequence of the B12-producing Shimwellia blattae strain DSM 4481, isolated from a cockroach.</title>
        <authorList>
            <person name="Brzuszkiewicz E."/>
            <person name="Waschkowitz T."/>
            <person name="Wiezer A."/>
            <person name="Daniel R."/>
        </authorList>
    </citation>
    <scope>NUCLEOTIDE SEQUENCE [LARGE SCALE GENOMIC DNA]</scope>
    <source>
        <strain evidence="3">ATCC 29907 / DSM 4481 / JCM 1650 / NBRC 105725 / CDC 9005-74</strain>
    </source>
</reference>
<organism evidence="2 3">
    <name type="scientific">Shimwellia blattae (strain ATCC 29907 / DSM 4481 / JCM 1650 / NBRC 105725 / CDC 9005-74)</name>
    <name type="common">Escherichia blattae</name>
    <dbReference type="NCBI Taxonomy" id="630626"/>
    <lineage>
        <taxon>Bacteria</taxon>
        <taxon>Pseudomonadati</taxon>
        <taxon>Pseudomonadota</taxon>
        <taxon>Gammaproteobacteria</taxon>
        <taxon>Enterobacterales</taxon>
        <taxon>Enterobacteriaceae</taxon>
        <taxon>Shimwellia</taxon>
    </lineage>
</organism>
<accession>I2BBE7</accession>
<dbReference type="HOGENOM" id="CLU_089873_1_0_6"/>